<dbReference type="InterPro" id="IPR003609">
    <property type="entry name" value="Pan_app"/>
</dbReference>
<dbReference type="PROSITE" id="PS50948">
    <property type="entry name" value="PAN"/>
    <property type="match status" value="1"/>
</dbReference>
<dbReference type="Gene3D" id="3.30.200.20">
    <property type="entry name" value="Phosphorylase Kinase, domain 1"/>
    <property type="match status" value="1"/>
</dbReference>
<keyword evidence="10" id="KW-0547">Nucleotide-binding</keyword>
<comment type="catalytic activity">
    <reaction evidence="19">
        <text>L-seryl-[protein] + ATP = O-phospho-L-seryl-[protein] + ADP + H(+)</text>
        <dbReference type="Rhea" id="RHEA:17989"/>
        <dbReference type="Rhea" id="RHEA-COMP:9863"/>
        <dbReference type="Rhea" id="RHEA-COMP:11604"/>
        <dbReference type="ChEBI" id="CHEBI:15378"/>
        <dbReference type="ChEBI" id="CHEBI:29999"/>
        <dbReference type="ChEBI" id="CHEBI:30616"/>
        <dbReference type="ChEBI" id="CHEBI:83421"/>
        <dbReference type="ChEBI" id="CHEBI:456216"/>
        <dbReference type="EC" id="2.7.11.1"/>
    </reaction>
</comment>
<evidence type="ECO:0000259" key="24">
    <source>
        <dbReference type="PROSITE" id="PS50948"/>
    </source>
</evidence>
<dbReference type="FunFam" id="2.90.10.10:FF:000009">
    <property type="entry name" value="Receptor-like serine/threonine-protein kinase SD1-8"/>
    <property type="match status" value="1"/>
</dbReference>
<keyword evidence="9" id="KW-0430">Lectin</keyword>
<evidence type="ECO:0000256" key="14">
    <source>
        <dbReference type="ARBA" id="ARBA00023136"/>
    </source>
</evidence>
<keyword evidence="5" id="KW-0597">Phosphoprotein</keyword>
<evidence type="ECO:0000259" key="23">
    <source>
        <dbReference type="PROSITE" id="PS50927"/>
    </source>
</evidence>
<comment type="catalytic activity">
    <reaction evidence="18">
        <text>L-threonyl-[protein] + ATP = O-phospho-L-threonyl-[protein] + ADP + H(+)</text>
        <dbReference type="Rhea" id="RHEA:46608"/>
        <dbReference type="Rhea" id="RHEA-COMP:11060"/>
        <dbReference type="Rhea" id="RHEA-COMP:11605"/>
        <dbReference type="ChEBI" id="CHEBI:15378"/>
        <dbReference type="ChEBI" id="CHEBI:30013"/>
        <dbReference type="ChEBI" id="CHEBI:30616"/>
        <dbReference type="ChEBI" id="CHEBI:61977"/>
        <dbReference type="ChEBI" id="CHEBI:456216"/>
        <dbReference type="EC" id="2.7.11.1"/>
    </reaction>
</comment>
<evidence type="ECO:0000256" key="10">
    <source>
        <dbReference type="ARBA" id="ARBA00022741"/>
    </source>
</evidence>
<dbReference type="PROSITE" id="PS50927">
    <property type="entry name" value="BULB_LECTIN"/>
    <property type="match status" value="1"/>
</dbReference>
<evidence type="ECO:0000256" key="6">
    <source>
        <dbReference type="ARBA" id="ARBA00022679"/>
    </source>
</evidence>
<feature type="domain" description="Apple" evidence="24">
    <location>
        <begin position="357"/>
        <end position="447"/>
    </location>
</feature>
<evidence type="ECO:0000256" key="13">
    <source>
        <dbReference type="ARBA" id="ARBA00022989"/>
    </source>
</evidence>
<dbReference type="EMBL" id="JAZDWU010000005">
    <property type="protein sequence ID" value="KAL0001795.1"/>
    <property type="molecule type" value="Genomic_DNA"/>
</dbReference>
<keyword evidence="13 21" id="KW-1133">Transmembrane helix</keyword>
<dbReference type="Pfam" id="PF01453">
    <property type="entry name" value="B_lectin"/>
    <property type="match status" value="1"/>
</dbReference>
<dbReference type="PANTHER" id="PTHR27002">
    <property type="entry name" value="RECEPTOR-LIKE SERINE/THREONINE-PROTEIN KINASE SD1-8"/>
    <property type="match status" value="1"/>
</dbReference>
<dbReference type="GO" id="GO:0048544">
    <property type="term" value="P:recognition of pollen"/>
    <property type="evidence" value="ECO:0007669"/>
    <property type="project" value="InterPro"/>
</dbReference>
<evidence type="ECO:0000256" key="15">
    <source>
        <dbReference type="ARBA" id="ARBA00023157"/>
    </source>
</evidence>
<keyword evidence="17" id="KW-0325">Glycoprotein</keyword>
<dbReference type="Gene3D" id="1.10.510.10">
    <property type="entry name" value="Transferase(Phosphotransferase) domain 1"/>
    <property type="match status" value="1"/>
</dbReference>
<evidence type="ECO:0000256" key="12">
    <source>
        <dbReference type="ARBA" id="ARBA00022840"/>
    </source>
</evidence>
<evidence type="ECO:0000256" key="2">
    <source>
        <dbReference type="ARBA" id="ARBA00012513"/>
    </source>
</evidence>
<comment type="subcellular location">
    <subcellularLocation>
        <location evidence="1">Cell membrane</location>
        <topology evidence="1">Single-pass type I membrane protein</topology>
    </subcellularLocation>
</comment>
<keyword evidence="14 21" id="KW-0472">Membrane</keyword>
<evidence type="ECO:0000256" key="16">
    <source>
        <dbReference type="ARBA" id="ARBA00023170"/>
    </source>
</evidence>
<dbReference type="PROSITE" id="PS50011">
    <property type="entry name" value="PROTEIN_KINASE_DOM"/>
    <property type="match status" value="1"/>
</dbReference>
<reference evidence="25 26" key="1">
    <citation type="submission" date="2024-01" db="EMBL/GenBank/DDBJ databases">
        <title>A telomere-to-telomere, gap-free genome of sweet tea (Lithocarpus litseifolius).</title>
        <authorList>
            <person name="Zhou J."/>
        </authorList>
    </citation>
    <scope>NUCLEOTIDE SEQUENCE [LARGE SCALE GENOMIC DNA]</scope>
    <source>
        <strain evidence="25">Zhou-2022a</strain>
        <tissue evidence="25">Leaf</tissue>
    </source>
</reference>
<dbReference type="CDD" id="cd01098">
    <property type="entry name" value="PAN_AP_plant"/>
    <property type="match status" value="1"/>
</dbReference>
<dbReference type="InterPro" id="IPR001480">
    <property type="entry name" value="Bulb-type_lectin_dom"/>
</dbReference>
<dbReference type="Pfam" id="PF00954">
    <property type="entry name" value="S_locus_glycop"/>
    <property type="match status" value="1"/>
</dbReference>
<dbReference type="GO" id="GO:0030246">
    <property type="term" value="F:carbohydrate binding"/>
    <property type="evidence" value="ECO:0007669"/>
    <property type="project" value="UniProtKB-KW"/>
</dbReference>
<keyword evidence="16" id="KW-0675">Receptor</keyword>
<dbReference type="InterPro" id="IPR000719">
    <property type="entry name" value="Prot_kinase_dom"/>
</dbReference>
<evidence type="ECO:0000256" key="18">
    <source>
        <dbReference type="ARBA" id="ARBA00047899"/>
    </source>
</evidence>
<keyword evidence="8" id="KW-0732">Signal</keyword>
<keyword evidence="4" id="KW-0723">Serine/threonine-protein kinase</keyword>
<dbReference type="Pfam" id="PF07714">
    <property type="entry name" value="PK_Tyr_Ser-Thr"/>
    <property type="match status" value="1"/>
</dbReference>
<feature type="transmembrane region" description="Helical" evidence="21">
    <location>
        <begin position="632"/>
        <end position="656"/>
    </location>
</feature>
<dbReference type="CDD" id="cd00054">
    <property type="entry name" value="EGF_CA"/>
    <property type="match status" value="1"/>
</dbReference>
<dbReference type="InterPro" id="IPR036426">
    <property type="entry name" value="Bulb-type_lectin_dom_sf"/>
</dbReference>
<dbReference type="Pfam" id="PF08276">
    <property type="entry name" value="PAN_2"/>
    <property type="match status" value="1"/>
</dbReference>
<dbReference type="FunFam" id="3.30.200.20:FF:000330">
    <property type="entry name" value="G-type lectin S-receptor-like serine/threonine-protein kinase At4g03230"/>
    <property type="match status" value="1"/>
</dbReference>
<dbReference type="AlphaFoldDB" id="A0AAW2CY72"/>
<dbReference type="SMART" id="SM00220">
    <property type="entry name" value="S_TKc"/>
    <property type="match status" value="1"/>
</dbReference>
<name>A0AAW2CY72_9ROSI</name>
<evidence type="ECO:0000256" key="5">
    <source>
        <dbReference type="ARBA" id="ARBA00022553"/>
    </source>
</evidence>
<dbReference type="PROSITE" id="PS00108">
    <property type="entry name" value="PROTEIN_KINASE_ST"/>
    <property type="match status" value="1"/>
</dbReference>
<dbReference type="SUPFAM" id="SSF51110">
    <property type="entry name" value="alpha-D-mannose-specific plant lectins"/>
    <property type="match status" value="1"/>
</dbReference>
<dbReference type="SUPFAM" id="SSF56112">
    <property type="entry name" value="Protein kinase-like (PK-like)"/>
    <property type="match status" value="1"/>
</dbReference>
<accession>A0AAW2CY72</accession>
<dbReference type="Proteomes" id="UP001459277">
    <property type="component" value="Unassembled WGS sequence"/>
</dbReference>
<dbReference type="InterPro" id="IPR011009">
    <property type="entry name" value="Kinase-like_dom_sf"/>
</dbReference>
<comment type="caution">
    <text evidence="25">The sequence shown here is derived from an EMBL/GenBank/DDBJ whole genome shotgun (WGS) entry which is preliminary data.</text>
</comment>
<dbReference type="Gene3D" id="2.90.10.10">
    <property type="entry name" value="Bulb-type lectin domain"/>
    <property type="match status" value="1"/>
</dbReference>
<feature type="domain" description="Bulb-type lectin" evidence="23">
    <location>
        <begin position="49"/>
        <end position="168"/>
    </location>
</feature>
<keyword evidence="12" id="KW-0067">ATP-binding</keyword>
<feature type="compositionally biased region" description="Low complexity" evidence="20">
    <location>
        <begin position="1013"/>
        <end position="1044"/>
    </location>
</feature>
<evidence type="ECO:0000256" key="20">
    <source>
        <dbReference type="SAM" id="MobiDB-lite"/>
    </source>
</evidence>
<evidence type="ECO:0000256" key="1">
    <source>
        <dbReference type="ARBA" id="ARBA00004251"/>
    </source>
</evidence>
<dbReference type="CDD" id="cd00028">
    <property type="entry name" value="B_lectin"/>
    <property type="match status" value="1"/>
</dbReference>
<dbReference type="CDD" id="cd14066">
    <property type="entry name" value="STKc_IRAK"/>
    <property type="match status" value="1"/>
</dbReference>
<evidence type="ECO:0000256" key="19">
    <source>
        <dbReference type="ARBA" id="ARBA00048679"/>
    </source>
</evidence>
<dbReference type="SMART" id="SM00473">
    <property type="entry name" value="PAN_AP"/>
    <property type="match status" value="1"/>
</dbReference>
<evidence type="ECO:0000313" key="25">
    <source>
        <dbReference type="EMBL" id="KAL0001795.1"/>
    </source>
</evidence>
<evidence type="ECO:0000256" key="4">
    <source>
        <dbReference type="ARBA" id="ARBA00022527"/>
    </source>
</evidence>
<dbReference type="SMART" id="SM00108">
    <property type="entry name" value="B_lectin"/>
    <property type="match status" value="1"/>
</dbReference>
<feature type="domain" description="Protein kinase" evidence="22">
    <location>
        <begin position="720"/>
        <end position="1006"/>
    </location>
</feature>
<evidence type="ECO:0000256" key="21">
    <source>
        <dbReference type="SAM" id="Phobius"/>
    </source>
</evidence>
<proteinExistence type="predicted"/>
<evidence type="ECO:0000259" key="22">
    <source>
        <dbReference type="PROSITE" id="PS50011"/>
    </source>
</evidence>
<dbReference type="PANTHER" id="PTHR27002:SF1111">
    <property type="entry name" value="NON-SPECIFIC SERINE_THREONINE PROTEIN KINASE"/>
    <property type="match status" value="1"/>
</dbReference>
<evidence type="ECO:0000256" key="8">
    <source>
        <dbReference type="ARBA" id="ARBA00022729"/>
    </source>
</evidence>
<dbReference type="InterPro" id="IPR008271">
    <property type="entry name" value="Ser/Thr_kinase_AS"/>
</dbReference>
<dbReference type="GO" id="GO:0005524">
    <property type="term" value="F:ATP binding"/>
    <property type="evidence" value="ECO:0007669"/>
    <property type="project" value="UniProtKB-KW"/>
</dbReference>
<feature type="region of interest" description="Disordered" evidence="20">
    <location>
        <begin position="994"/>
        <end position="1044"/>
    </location>
</feature>
<keyword evidence="11" id="KW-0418">Kinase</keyword>
<organism evidence="25 26">
    <name type="scientific">Lithocarpus litseifolius</name>
    <dbReference type="NCBI Taxonomy" id="425828"/>
    <lineage>
        <taxon>Eukaryota</taxon>
        <taxon>Viridiplantae</taxon>
        <taxon>Streptophyta</taxon>
        <taxon>Embryophyta</taxon>
        <taxon>Tracheophyta</taxon>
        <taxon>Spermatophyta</taxon>
        <taxon>Magnoliopsida</taxon>
        <taxon>eudicotyledons</taxon>
        <taxon>Gunneridae</taxon>
        <taxon>Pentapetalae</taxon>
        <taxon>rosids</taxon>
        <taxon>fabids</taxon>
        <taxon>Fagales</taxon>
        <taxon>Fagaceae</taxon>
        <taxon>Lithocarpus</taxon>
    </lineage>
</organism>
<keyword evidence="7 21" id="KW-0812">Transmembrane</keyword>
<evidence type="ECO:0000256" key="7">
    <source>
        <dbReference type="ARBA" id="ARBA00022692"/>
    </source>
</evidence>
<dbReference type="FunFam" id="1.10.510.10:FF:000060">
    <property type="entry name" value="G-type lectin S-receptor-like serine/threonine-protein kinase"/>
    <property type="match status" value="1"/>
</dbReference>
<dbReference type="InterPro" id="IPR001245">
    <property type="entry name" value="Ser-Thr/Tyr_kinase_cat_dom"/>
</dbReference>
<dbReference type="GO" id="GO:0004674">
    <property type="term" value="F:protein serine/threonine kinase activity"/>
    <property type="evidence" value="ECO:0007669"/>
    <property type="project" value="UniProtKB-KW"/>
</dbReference>
<keyword evidence="6" id="KW-0808">Transferase</keyword>
<evidence type="ECO:0000256" key="11">
    <source>
        <dbReference type="ARBA" id="ARBA00022777"/>
    </source>
</evidence>
<protein>
    <recommendedName>
        <fullName evidence="2">non-specific serine/threonine protein kinase</fullName>
        <ecNumber evidence="2">2.7.11.1</ecNumber>
    </recommendedName>
</protein>
<keyword evidence="26" id="KW-1185">Reference proteome</keyword>
<dbReference type="EC" id="2.7.11.1" evidence="2"/>
<gene>
    <name evidence="25" type="ORF">SO802_015576</name>
</gene>
<keyword evidence="15" id="KW-1015">Disulfide bond</keyword>
<dbReference type="GO" id="GO:0005886">
    <property type="term" value="C:plasma membrane"/>
    <property type="evidence" value="ECO:0007669"/>
    <property type="project" value="UniProtKB-SubCell"/>
</dbReference>
<evidence type="ECO:0000256" key="17">
    <source>
        <dbReference type="ARBA" id="ARBA00023180"/>
    </source>
</evidence>
<sequence length="1044" mass="118326">MIHGKQKRKIHRSSRNFLLSSIFFLYLFLLCFSHVYCSARDILKHGEWIDSNKGSTLVSPGGMFELGFFTRPLESSSPKMFVGIQYHERAKQAILWVANRDDPIPEGSFAIFRIAEDGNLQVCDTSGKVYWSTKLENSSSTNQIVKLMDSGNLVLSNDDGQSSKSLWESFKYPTDTFLPGMKMDENITLVSWKGSGDPRSGQFVFKQDQLGVDIYTITKKPVDYWKSRIPGKFLSSDKMFKPVANLLSNYSTKANITYSKNETKPVLSQNYGDVRLVMAYSGRLRYLTWDKERGNWSLAWEVPEDECSINNACGKLGSCNINNWWKCKCLPGSKPTYPERWYSRSFTDGCTRNPTFCDKSGTTFLSLNIIKVSNPSTDFPVKDEEECRKECVAQCQCQAYSYQANENSMLRYPSTDTNRCWIWNNDPSDIQEEYAIDRTISTRDRNISIRVAKSDLGSTVRSCEPCGTNVIPYPLSTRPNCGDPMYFSFYCNYSTGQLSFKALTHTYRVDVIFPSEQKFVIQVNFTDGSHARNFGDQWLNHSLPFRVNSSFHDGWGNVSLLSSEVTGVEISWEPPLEPTCDSPADCKDWPHSTCNAATDRKMRCRCTTNFRWDASNLTCTTGSSKENSTGKVLALIVLVSLISVVLSGTIICAYIWRRKMAKRQEIQSMDKRKRALRTLDTERHVKDLIDSGEFREEGETTDIDLPFFDLEIILEATHNFSDANKLGQGGFGPVYKGTFPGGQEIAVKRLSSVSRQGLQEFKNEVVLIAKLQHRNLVRLRGYCIKGDEKILLYEYLPNKSLDSFIFDQKLSMLLDWEMRFNIIMEIARGLLYLHQDSRLRIIHRDLKTGNILLDHEMNPKISDFGLAKMVGGKETGANTTKVVGTYGYMSPEYILDGIFSIKSDVFSFGVVLLEIISGKKNTGFYQSEQALSLIGYAWKLWTENMVLDLIDQTLHETCNVDQFVKCVNVGLLCVQELPDDRPTMSNVVTMLDSETATVPTPKQPAFVPRRGQSSTTSSSRPETSTSSRPETYTELTSSLEEAQQ</sequence>
<evidence type="ECO:0000313" key="26">
    <source>
        <dbReference type="Proteomes" id="UP001459277"/>
    </source>
</evidence>
<keyword evidence="3" id="KW-1003">Cell membrane</keyword>
<dbReference type="InterPro" id="IPR000858">
    <property type="entry name" value="S_locus_glycoprot_dom"/>
</dbReference>
<evidence type="ECO:0000256" key="3">
    <source>
        <dbReference type="ARBA" id="ARBA00022475"/>
    </source>
</evidence>
<evidence type="ECO:0000256" key="9">
    <source>
        <dbReference type="ARBA" id="ARBA00022734"/>
    </source>
</evidence>